<dbReference type="AlphaFoldDB" id="A0ABD2MDC2"/>
<proteinExistence type="predicted"/>
<name>A0ABD2MDC2_9BILA</name>
<accession>A0ABD2MDC2</accession>
<evidence type="ECO:0000256" key="1">
    <source>
        <dbReference type="SAM" id="Coils"/>
    </source>
</evidence>
<gene>
    <name evidence="4" type="ORF">niasHT_004493</name>
</gene>
<evidence type="ECO:0000256" key="3">
    <source>
        <dbReference type="SAM" id="SignalP"/>
    </source>
</evidence>
<keyword evidence="5" id="KW-1185">Reference proteome</keyword>
<protein>
    <submittedName>
        <fullName evidence="4">Uncharacterized protein</fullName>
    </submittedName>
</protein>
<comment type="caution">
    <text evidence="4">The sequence shown here is derived from an EMBL/GenBank/DDBJ whole genome shotgun (WGS) entry which is preliminary data.</text>
</comment>
<feature type="signal peptide" evidence="3">
    <location>
        <begin position="1"/>
        <end position="20"/>
    </location>
</feature>
<reference evidence="4 5" key="1">
    <citation type="submission" date="2024-10" db="EMBL/GenBank/DDBJ databases">
        <authorList>
            <person name="Kim D."/>
        </authorList>
    </citation>
    <scope>NUCLEOTIDE SEQUENCE [LARGE SCALE GENOMIC DNA]</scope>
    <source>
        <strain evidence="4">BH-2024</strain>
    </source>
</reference>
<dbReference type="EMBL" id="JBICBT010000030">
    <property type="protein sequence ID" value="KAL3125528.1"/>
    <property type="molecule type" value="Genomic_DNA"/>
</dbReference>
<sequence>MHFFFLSVFSLFLAKHCSNAIPIGADNQRDELRSMVIDLLNANQEFDQLRSQLATAPANDLNAEDRMEDILEMADLYNLRKNHYNNQDKDNGSHNQDKDRKKDNNIQDKDSNIQDKDNNIQDKDSNVPCYYLLWIMSSFCRMNHCSNAIPIGAGNQRDVRRSMVNDLLNANQAIDQLRSQLATASANDLNPKIKNGLNDYEEDERVNLIEDREFPPPDGFDLDQLSADDRGLLNLASKLFKFLPRIAGKIGQLFSKNAHYMVNSASNLVIFKLNKEQQKKYNLPEQLEVPLTPEMQQQIENGQPLQPPLEAQHQGQQRSLLPSTADNEEHDDGHEDQKENDLMRDNAERFLFLLTAPLWQKLQNDR</sequence>
<feature type="compositionally biased region" description="Basic and acidic residues" evidence="2">
    <location>
        <begin position="331"/>
        <end position="343"/>
    </location>
</feature>
<evidence type="ECO:0000256" key="2">
    <source>
        <dbReference type="SAM" id="MobiDB-lite"/>
    </source>
</evidence>
<keyword evidence="1" id="KW-0175">Coiled coil</keyword>
<dbReference type="Proteomes" id="UP001620626">
    <property type="component" value="Unassembled WGS sequence"/>
</dbReference>
<keyword evidence="3" id="KW-0732">Signal</keyword>
<feature type="region of interest" description="Disordered" evidence="2">
    <location>
        <begin position="305"/>
        <end position="343"/>
    </location>
</feature>
<evidence type="ECO:0000313" key="4">
    <source>
        <dbReference type="EMBL" id="KAL3125528.1"/>
    </source>
</evidence>
<feature type="region of interest" description="Disordered" evidence="2">
    <location>
        <begin position="83"/>
        <end position="120"/>
    </location>
</feature>
<feature type="coiled-coil region" evidence="1">
    <location>
        <begin position="160"/>
        <end position="187"/>
    </location>
</feature>
<feature type="chain" id="PRO_5044779378" evidence="3">
    <location>
        <begin position="21"/>
        <end position="366"/>
    </location>
</feature>
<evidence type="ECO:0000313" key="5">
    <source>
        <dbReference type="Proteomes" id="UP001620626"/>
    </source>
</evidence>
<feature type="compositionally biased region" description="Polar residues" evidence="2">
    <location>
        <begin position="313"/>
        <end position="325"/>
    </location>
</feature>
<feature type="compositionally biased region" description="Basic and acidic residues" evidence="2">
    <location>
        <begin position="86"/>
        <end position="120"/>
    </location>
</feature>
<organism evidence="4 5">
    <name type="scientific">Heterodera trifolii</name>
    <dbReference type="NCBI Taxonomy" id="157864"/>
    <lineage>
        <taxon>Eukaryota</taxon>
        <taxon>Metazoa</taxon>
        <taxon>Ecdysozoa</taxon>
        <taxon>Nematoda</taxon>
        <taxon>Chromadorea</taxon>
        <taxon>Rhabditida</taxon>
        <taxon>Tylenchina</taxon>
        <taxon>Tylenchomorpha</taxon>
        <taxon>Tylenchoidea</taxon>
        <taxon>Heteroderidae</taxon>
        <taxon>Heteroderinae</taxon>
        <taxon>Heterodera</taxon>
    </lineage>
</organism>